<dbReference type="PANTHER" id="PTHR24104:SF48">
    <property type="entry name" value="PROTEIN WECH"/>
    <property type="match status" value="1"/>
</dbReference>
<dbReference type="FunFam" id="3.30.160.60:FF:000202">
    <property type="entry name" value="Zinc finger protein 574"/>
    <property type="match status" value="1"/>
</dbReference>
<feature type="binding site" evidence="8">
    <location>
        <position position="25"/>
    </location>
    <ligand>
        <name>Zn(2+)</name>
        <dbReference type="ChEBI" id="CHEBI:29105"/>
    </ligand>
</feature>
<dbReference type="SMART" id="SM00355">
    <property type="entry name" value="ZnF_C2H2"/>
    <property type="match status" value="4"/>
</dbReference>
<feature type="compositionally biased region" description="Polar residues" evidence="10">
    <location>
        <begin position="195"/>
        <end position="204"/>
    </location>
</feature>
<feature type="repeat" description="NHL" evidence="7">
    <location>
        <begin position="1006"/>
        <end position="1048"/>
    </location>
</feature>
<dbReference type="PROSITE" id="PS51125">
    <property type="entry name" value="NHL"/>
    <property type="match status" value="5"/>
</dbReference>
<dbReference type="PROSITE" id="PS00028">
    <property type="entry name" value="ZINC_FINGER_C2H2_1"/>
    <property type="match status" value="3"/>
</dbReference>
<dbReference type="GO" id="GO:0000209">
    <property type="term" value="P:protein polyubiquitination"/>
    <property type="evidence" value="ECO:0007669"/>
    <property type="project" value="TreeGrafter"/>
</dbReference>
<dbReference type="InterPro" id="IPR036236">
    <property type="entry name" value="Znf_C2H2_sf"/>
</dbReference>
<dbReference type="Gene3D" id="3.30.160.60">
    <property type="entry name" value="Classic Zinc Finger"/>
    <property type="match status" value="4"/>
</dbReference>
<dbReference type="PROSITE" id="PS50194">
    <property type="entry name" value="FILAMIN_REPEAT"/>
    <property type="match status" value="1"/>
</dbReference>
<keyword evidence="2" id="KW-0677">Repeat</keyword>
<evidence type="ECO:0000256" key="2">
    <source>
        <dbReference type="ARBA" id="ARBA00022737"/>
    </source>
</evidence>
<dbReference type="InterPro" id="IPR017868">
    <property type="entry name" value="Filamin/ABP280_repeat-like"/>
</dbReference>
<evidence type="ECO:0000256" key="3">
    <source>
        <dbReference type="ARBA" id="ARBA00022771"/>
    </source>
</evidence>
<feature type="coiled-coil region" evidence="9">
    <location>
        <begin position="565"/>
        <end position="600"/>
    </location>
</feature>
<dbReference type="FunFam" id="2.120.10.30:FF:000037">
    <property type="entry name" value="Uncharacterized protein, isoform E"/>
    <property type="match status" value="1"/>
</dbReference>
<comment type="caution">
    <text evidence="13">The sequence shown here is derived from an EMBL/GenBank/DDBJ whole genome shotgun (WGS) entry which is preliminary data.</text>
</comment>
<reference evidence="13" key="1">
    <citation type="journal article" date="2024" name="Gigascience">
        <title>Chromosome-level genome of the poultry shaft louse Menopon gallinae provides insight into the host-switching and adaptive evolution of parasitic lice.</title>
        <authorList>
            <person name="Xu Y."/>
            <person name="Ma L."/>
            <person name="Liu S."/>
            <person name="Liang Y."/>
            <person name="Liu Q."/>
            <person name="He Z."/>
            <person name="Tian L."/>
            <person name="Duan Y."/>
            <person name="Cai W."/>
            <person name="Li H."/>
            <person name="Song F."/>
        </authorList>
    </citation>
    <scope>NUCLEOTIDE SEQUENCE</scope>
    <source>
        <strain evidence="13">Cailab_2023a</strain>
    </source>
</reference>
<dbReference type="Pfam" id="PF07776">
    <property type="entry name" value="zf-AD"/>
    <property type="match status" value="1"/>
</dbReference>
<keyword evidence="9" id="KW-0175">Coiled coil</keyword>
<accession>A0AAW2HAT9</accession>
<evidence type="ECO:0000256" key="10">
    <source>
        <dbReference type="SAM" id="MobiDB-lite"/>
    </source>
</evidence>
<dbReference type="PROSITE" id="PS51915">
    <property type="entry name" value="ZAD"/>
    <property type="match status" value="1"/>
</dbReference>
<dbReference type="PANTHER" id="PTHR24104">
    <property type="entry name" value="E3 UBIQUITIN-PROTEIN LIGASE NHLRC1-RELATED"/>
    <property type="match status" value="1"/>
</dbReference>
<dbReference type="SMART" id="SM00557">
    <property type="entry name" value="IG_FLMN"/>
    <property type="match status" value="1"/>
</dbReference>
<dbReference type="FunFam" id="3.30.160.60:FF:000624">
    <property type="entry name" value="zinc finger protein 697"/>
    <property type="match status" value="2"/>
</dbReference>
<feature type="repeat" description="NHL" evidence="7">
    <location>
        <begin position="822"/>
        <end position="865"/>
    </location>
</feature>
<dbReference type="Gene3D" id="2.120.10.30">
    <property type="entry name" value="TolB, C-terminal domain"/>
    <property type="match status" value="2"/>
</dbReference>
<sequence>MTSNMTVDLQEENEVLDFDKICRLCLLEKTSMLRIFAKKKQSNITPLPIRIMSCASLEVYQGDGLPSKICPKCLWNVNQAYTFREQCDAANTRLQKYLHRLKNASNPSSNQAQDNIENENQEAIPLEYLDAQITISEQPTGSVHIKNEESLDIKSEPDSSYDQQTLVEGDNEQDRDNDDDEEEDDKPISELMNYSRANNESLTENAGDDEQKEKVDENEEGTDNKPKVEILQTPKPTRRFFQNSEYAKDPTYSSHKKFYIVGSEYNKLKKKPKQEKAPKLKIVKTQNLKIKKENPVNGETWENLFDMKPRRKYAPRDKNLISNNSDPIIEQDGSKSKFRACTHCGKVVLGKNMGIHVKIHVGNKSHLCDICGKSFLYKKTLETHKRVHSGERPCVCKICGKTFRSSSRLSDHMSTHTGRKPFICEICAVAFRIKGHLKKHLRVHSGEKPYICTFCEKAFSVLSGQEMMKREEYLADAALGATTDINNNGIWERSLNDPNYQMLKGKSRGEKNRAVHPSRHAYWWTLSDPPGLMKFASRKTAKHVQYMQSRLTDIRQMETVFTSSCAKARALIEEHKKKMMEKIEREAQVLLSKVDAIERENTRVWNTQKKQCFLALEGLRGWSSSRMKFEEVVAEICSSISTEEALSAPDIGFSPSEDFNFGVLRTSPSTTKSTVTVRDEAIAHRYNTCMINLKNDLNESVAEIDSELKVVIVDERGECVYTVVKNLKDGRVEVNFYPLQAGRIRLYVSINSCPVKGTPRAINVIEGEENILAPALVFGEAGEEDGQFSRPWGVCCDRRGRILVTDRCNHRIQIFSEDGCFQTKFGEKGPEPGKFNRPVGIAVDRYDRIIVADKDNHRIQIFDSDGVYISHFGRSESEEEQLNYPWGVAVNQDCQIAVTEAKRHWVKLFSDTGILLRKCDFSADKGLPRGISCLPNGSFLVTDLDNHKVTLLDKDFRNPLSLGSPGSLPGQFHRPQGIACSDGDMFAISDCKNYRIQVFKNGVLYTIFGRQGADLGHFDAPQGIAFHPNGCLIVVDYGNSRIQVFNIQ</sequence>
<proteinExistence type="predicted"/>
<feature type="domain" description="C2H2-type" evidence="11">
    <location>
        <begin position="422"/>
        <end position="449"/>
    </location>
</feature>
<dbReference type="Pfam" id="PF01436">
    <property type="entry name" value="NHL"/>
    <property type="match status" value="3"/>
</dbReference>
<feature type="compositionally biased region" description="Basic and acidic residues" evidence="10">
    <location>
        <begin position="145"/>
        <end position="157"/>
    </location>
</feature>
<feature type="repeat" description="NHL" evidence="7">
    <location>
        <begin position="872"/>
        <end position="912"/>
    </location>
</feature>
<dbReference type="SUPFAM" id="SSF57667">
    <property type="entry name" value="beta-beta-alpha zinc fingers"/>
    <property type="match status" value="2"/>
</dbReference>
<keyword evidence="1 8" id="KW-0479">Metal-binding</keyword>
<feature type="repeat" description="NHL" evidence="7">
    <location>
        <begin position="775"/>
        <end position="818"/>
    </location>
</feature>
<dbReference type="InterPro" id="IPR013783">
    <property type="entry name" value="Ig-like_fold"/>
</dbReference>
<dbReference type="InterPro" id="IPR050952">
    <property type="entry name" value="TRIM-NHL_E3_ligases"/>
</dbReference>
<dbReference type="GO" id="GO:0008270">
    <property type="term" value="F:zinc ion binding"/>
    <property type="evidence" value="ECO:0007669"/>
    <property type="project" value="UniProtKB-UniRule"/>
</dbReference>
<feature type="binding site" evidence="8">
    <location>
        <position position="73"/>
    </location>
    <ligand>
        <name>Zn(2+)</name>
        <dbReference type="ChEBI" id="CHEBI:29105"/>
    </ligand>
</feature>
<dbReference type="GO" id="GO:0005737">
    <property type="term" value="C:cytoplasm"/>
    <property type="evidence" value="ECO:0007669"/>
    <property type="project" value="UniProtKB-SubCell"/>
</dbReference>
<evidence type="ECO:0000256" key="9">
    <source>
        <dbReference type="SAM" id="Coils"/>
    </source>
</evidence>
<feature type="domain" description="C2H2-type" evidence="11">
    <location>
        <begin position="394"/>
        <end position="421"/>
    </location>
</feature>
<feature type="binding site" evidence="8">
    <location>
        <position position="22"/>
    </location>
    <ligand>
        <name>Zn(2+)</name>
        <dbReference type="ChEBI" id="CHEBI:29105"/>
    </ligand>
</feature>
<keyword evidence="4 8" id="KW-0862">Zinc</keyword>
<dbReference type="InterPro" id="IPR013087">
    <property type="entry name" value="Znf_C2H2_type"/>
</dbReference>
<evidence type="ECO:0000313" key="13">
    <source>
        <dbReference type="EMBL" id="KAL0266796.1"/>
    </source>
</evidence>
<evidence type="ECO:0000256" key="7">
    <source>
        <dbReference type="PROSITE-ProRule" id="PRU00504"/>
    </source>
</evidence>
<evidence type="ECO:0000256" key="6">
    <source>
        <dbReference type="PROSITE-ProRule" id="PRU00087"/>
    </source>
</evidence>
<feature type="binding site" evidence="8">
    <location>
        <position position="70"/>
    </location>
    <ligand>
        <name>Zn(2+)</name>
        <dbReference type="ChEBI" id="CHEBI:29105"/>
    </ligand>
</feature>
<dbReference type="InterPro" id="IPR012934">
    <property type="entry name" value="Znf_AD"/>
</dbReference>
<dbReference type="InterPro" id="IPR001298">
    <property type="entry name" value="Filamin/ABP280_rpt"/>
</dbReference>
<dbReference type="GO" id="GO:0005634">
    <property type="term" value="C:nucleus"/>
    <property type="evidence" value="ECO:0007669"/>
    <property type="project" value="InterPro"/>
</dbReference>
<dbReference type="SUPFAM" id="SSF57716">
    <property type="entry name" value="Glucocorticoid receptor-like (DNA-binding domain)"/>
    <property type="match status" value="1"/>
</dbReference>
<evidence type="ECO:0000259" key="11">
    <source>
        <dbReference type="PROSITE" id="PS50157"/>
    </source>
</evidence>
<dbReference type="GO" id="GO:0061630">
    <property type="term" value="F:ubiquitin protein ligase activity"/>
    <property type="evidence" value="ECO:0007669"/>
    <property type="project" value="TreeGrafter"/>
</dbReference>
<feature type="repeat" description="Filamin" evidence="6">
    <location>
        <begin position="667"/>
        <end position="764"/>
    </location>
</feature>
<dbReference type="SUPFAM" id="SSF63829">
    <property type="entry name" value="Calcium-dependent phosphotriesterase"/>
    <property type="match status" value="1"/>
</dbReference>
<name>A0AAW2HAT9_9NEOP</name>
<dbReference type="EMBL" id="JARGDH010000005">
    <property type="protein sequence ID" value="KAL0266796.1"/>
    <property type="molecule type" value="Genomic_DNA"/>
</dbReference>
<organism evidence="13">
    <name type="scientific">Menopon gallinae</name>
    <name type="common">poultry shaft louse</name>
    <dbReference type="NCBI Taxonomy" id="328185"/>
    <lineage>
        <taxon>Eukaryota</taxon>
        <taxon>Metazoa</taxon>
        <taxon>Ecdysozoa</taxon>
        <taxon>Arthropoda</taxon>
        <taxon>Hexapoda</taxon>
        <taxon>Insecta</taxon>
        <taxon>Pterygota</taxon>
        <taxon>Neoptera</taxon>
        <taxon>Paraneoptera</taxon>
        <taxon>Psocodea</taxon>
        <taxon>Troctomorpha</taxon>
        <taxon>Phthiraptera</taxon>
        <taxon>Amblycera</taxon>
        <taxon>Menoponidae</taxon>
        <taxon>Menopon</taxon>
    </lineage>
</organism>
<dbReference type="SUPFAM" id="SSF81296">
    <property type="entry name" value="E set domains"/>
    <property type="match status" value="1"/>
</dbReference>
<dbReference type="InterPro" id="IPR001258">
    <property type="entry name" value="NHL_repeat"/>
</dbReference>
<dbReference type="GO" id="GO:0043161">
    <property type="term" value="P:proteasome-mediated ubiquitin-dependent protein catabolic process"/>
    <property type="evidence" value="ECO:0007669"/>
    <property type="project" value="TreeGrafter"/>
</dbReference>
<dbReference type="PROSITE" id="PS50157">
    <property type="entry name" value="ZINC_FINGER_C2H2_2"/>
    <property type="match status" value="3"/>
</dbReference>
<dbReference type="GO" id="GO:0032502">
    <property type="term" value="P:developmental process"/>
    <property type="evidence" value="ECO:0007669"/>
    <property type="project" value="UniProtKB-ARBA"/>
</dbReference>
<dbReference type="Gene3D" id="2.60.40.10">
    <property type="entry name" value="Immunoglobulins"/>
    <property type="match status" value="1"/>
</dbReference>
<feature type="domain" description="C2H2-type" evidence="11">
    <location>
        <begin position="366"/>
        <end position="393"/>
    </location>
</feature>
<feature type="compositionally biased region" description="Acidic residues" evidence="10">
    <location>
        <begin position="169"/>
        <end position="185"/>
    </location>
</feature>
<gene>
    <name evidence="13" type="ORF">PYX00_009244</name>
</gene>
<feature type="repeat" description="NHL" evidence="7">
    <location>
        <begin position="961"/>
        <end position="1002"/>
    </location>
</feature>
<evidence type="ECO:0000256" key="4">
    <source>
        <dbReference type="ARBA" id="ARBA00022833"/>
    </source>
</evidence>
<dbReference type="Gene3D" id="3.40.1800.20">
    <property type="match status" value="1"/>
</dbReference>
<feature type="region of interest" description="Disordered" evidence="10">
    <location>
        <begin position="139"/>
        <end position="230"/>
    </location>
</feature>
<keyword evidence="3 5" id="KW-0863">Zinc-finger</keyword>
<dbReference type="InterPro" id="IPR011042">
    <property type="entry name" value="6-blade_b-propeller_TolB-like"/>
</dbReference>
<evidence type="ECO:0008006" key="14">
    <source>
        <dbReference type="Google" id="ProtNLM"/>
    </source>
</evidence>
<evidence type="ECO:0000256" key="8">
    <source>
        <dbReference type="PROSITE-ProRule" id="PRU01263"/>
    </source>
</evidence>
<dbReference type="SMART" id="SM00868">
    <property type="entry name" value="zf-AD"/>
    <property type="match status" value="1"/>
</dbReference>
<evidence type="ECO:0000256" key="1">
    <source>
        <dbReference type="ARBA" id="ARBA00022723"/>
    </source>
</evidence>
<protein>
    <recommendedName>
        <fullName evidence="14">Zinc finger protein</fullName>
    </recommendedName>
</protein>
<dbReference type="Pfam" id="PF00096">
    <property type="entry name" value="zf-C2H2"/>
    <property type="match status" value="2"/>
</dbReference>
<dbReference type="AlphaFoldDB" id="A0AAW2HAT9"/>
<feature type="domain" description="ZAD" evidence="12">
    <location>
        <begin position="20"/>
        <end position="97"/>
    </location>
</feature>
<dbReference type="InterPro" id="IPR014756">
    <property type="entry name" value="Ig_E-set"/>
</dbReference>
<evidence type="ECO:0000256" key="5">
    <source>
        <dbReference type="PROSITE-ProRule" id="PRU00042"/>
    </source>
</evidence>
<evidence type="ECO:0000259" key="12">
    <source>
        <dbReference type="PROSITE" id="PS51915"/>
    </source>
</evidence>